<sequence length="173" mass="19044">MSSSASPSAAPSAEYAELGLKMNNIGPLDVVVTPLPPVPAPSSAATYNQIQRRCGRRQPSHCSLSSTNPPIASLCLAGCTLRQIHRRHGHCYRLLVLFVVVVAISLALMGIRRDAPRVADVMCLGIELDVPHAAERGAVERHHDGQEEKGRSRRRMRGGGKEKAKVWWRQRRR</sequence>
<name>Q6Z0M9_ORYSJ</name>
<evidence type="ECO:0000256" key="2">
    <source>
        <dbReference type="SAM" id="Phobius"/>
    </source>
</evidence>
<accession>Q6Z0M9</accession>
<reference evidence="4" key="1">
    <citation type="journal article" date="2005" name="Nature">
        <title>The map-based sequence of the rice genome.</title>
        <authorList>
            <consortium name="International rice genome sequencing project (IRGSP)"/>
            <person name="Matsumoto T."/>
            <person name="Wu J."/>
            <person name="Kanamori H."/>
            <person name="Katayose Y."/>
            <person name="Fujisawa M."/>
            <person name="Namiki N."/>
            <person name="Mizuno H."/>
            <person name="Yamamoto K."/>
            <person name="Antonio B.A."/>
            <person name="Baba T."/>
            <person name="Sakata K."/>
            <person name="Nagamura Y."/>
            <person name="Aoki H."/>
            <person name="Arikawa K."/>
            <person name="Arita K."/>
            <person name="Bito T."/>
            <person name="Chiden Y."/>
            <person name="Fujitsuka N."/>
            <person name="Fukunaka R."/>
            <person name="Hamada M."/>
            <person name="Harada C."/>
            <person name="Hayashi A."/>
            <person name="Hijishita S."/>
            <person name="Honda M."/>
            <person name="Hosokawa S."/>
            <person name="Ichikawa Y."/>
            <person name="Idonuma A."/>
            <person name="Iijima M."/>
            <person name="Ikeda M."/>
            <person name="Ikeno M."/>
            <person name="Ito K."/>
            <person name="Ito S."/>
            <person name="Ito T."/>
            <person name="Ito Y."/>
            <person name="Ito Y."/>
            <person name="Iwabuchi A."/>
            <person name="Kamiya K."/>
            <person name="Karasawa W."/>
            <person name="Kurita K."/>
            <person name="Katagiri S."/>
            <person name="Kikuta A."/>
            <person name="Kobayashi H."/>
            <person name="Kobayashi N."/>
            <person name="Machita K."/>
            <person name="Maehara T."/>
            <person name="Masukawa M."/>
            <person name="Mizubayashi T."/>
            <person name="Mukai Y."/>
            <person name="Nagasaki H."/>
            <person name="Nagata Y."/>
            <person name="Naito S."/>
            <person name="Nakashima M."/>
            <person name="Nakama Y."/>
            <person name="Nakamichi Y."/>
            <person name="Nakamura M."/>
            <person name="Meguro A."/>
            <person name="Negishi M."/>
            <person name="Ohta I."/>
            <person name="Ohta T."/>
            <person name="Okamoto M."/>
            <person name="Ono N."/>
            <person name="Saji S."/>
            <person name="Sakaguchi M."/>
            <person name="Sakai K."/>
            <person name="Shibata M."/>
            <person name="Shimokawa T."/>
            <person name="Song J."/>
            <person name="Takazaki Y."/>
            <person name="Terasawa K."/>
            <person name="Tsugane M."/>
            <person name="Tsuji K."/>
            <person name="Ueda S."/>
            <person name="Waki K."/>
            <person name="Yamagata H."/>
            <person name="Yamamoto M."/>
            <person name="Yamamoto S."/>
            <person name="Yamane H."/>
            <person name="Yoshiki S."/>
            <person name="Yoshihara R."/>
            <person name="Yukawa K."/>
            <person name="Zhong H."/>
            <person name="Yano M."/>
            <person name="Yuan Q."/>
            <person name="Ouyang S."/>
            <person name="Liu J."/>
            <person name="Jones K.M."/>
            <person name="Gansberger K."/>
            <person name="Moffat K."/>
            <person name="Hill J."/>
            <person name="Bera J."/>
            <person name="Fadrosh D."/>
            <person name="Jin S."/>
            <person name="Johri S."/>
            <person name="Kim M."/>
            <person name="Overton L."/>
            <person name="Reardon M."/>
            <person name="Tsitrin T."/>
            <person name="Vuong H."/>
            <person name="Weaver B."/>
            <person name="Ciecko A."/>
            <person name="Tallon L."/>
            <person name="Jackson J."/>
            <person name="Pai G."/>
            <person name="Aken S.V."/>
            <person name="Utterback T."/>
            <person name="Reidmuller S."/>
            <person name="Feldblyum T."/>
            <person name="Hsiao J."/>
            <person name="Zismann V."/>
            <person name="Iobst S."/>
            <person name="de Vazeille A.R."/>
            <person name="Buell C.R."/>
            <person name="Ying K."/>
            <person name="Li Y."/>
            <person name="Lu T."/>
            <person name="Huang Y."/>
            <person name="Zhao Q."/>
            <person name="Feng Q."/>
            <person name="Zhang L."/>
            <person name="Zhu J."/>
            <person name="Weng Q."/>
            <person name="Mu J."/>
            <person name="Lu Y."/>
            <person name="Fan D."/>
            <person name="Liu Y."/>
            <person name="Guan J."/>
            <person name="Zhang Y."/>
            <person name="Yu S."/>
            <person name="Liu X."/>
            <person name="Zhang Y."/>
            <person name="Hong G."/>
            <person name="Han B."/>
            <person name="Choisne N."/>
            <person name="Demange N."/>
            <person name="Orjeda G."/>
            <person name="Samain S."/>
            <person name="Cattolico L."/>
            <person name="Pelletier E."/>
            <person name="Couloux A."/>
            <person name="Segurens B."/>
            <person name="Wincker P."/>
            <person name="D'Hont A."/>
            <person name="Scarpelli C."/>
            <person name="Weissenbach J."/>
            <person name="Salanoubat M."/>
            <person name="Quetier F."/>
            <person name="Yu Y."/>
            <person name="Kim H.R."/>
            <person name="Rambo T."/>
            <person name="Currie J."/>
            <person name="Collura K."/>
            <person name="Luo M."/>
            <person name="Yang T."/>
            <person name="Ammiraju J.S.S."/>
            <person name="Engler F."/>
            <person name="Soderlund C."/>
            <person name="Wing R.A."/>
            <person name="Palmer L.E."/>
            <person name="de la Bastide M."/>
            <person name="Spiegel L."/>
            <person name="Nascimento L."/>
            <person name="Zutavern T."/>
            <person name="O'Shaughnessy A."/>
            <person name="Dike S."/>
            <person name="Dedhia N."/>
            <person name="Preston R."/>
            <person name="Balija V."/>
            <person name="McCombie W.R."/>
            <person name="Chow T."/>
            <person name="Chen H."/>
            <person name="Chung M."/>
            <person name="Chen C."/>
            <person name="Shaw J."/>
            <person name="Wu H."/>
            <person name="Hsiao K."/>
            <person name="Chao Y."/>
            <person name="Chu M."/>
            <person name="Cheng C."/>
            <person name="Hour A."/>
            <person name="Lee P."/>
            <person name="Lin S."/>
            <person name="Lin Y."/>
            <person name="Liou J."/>
            <person name="Liu S."/>
            <person name="Hsing Y."/>
            <person name="Raghuvanshi S."/>
            <person name="Mohanty A."/>
            <person name="Bharti A.K."/>
            <person name="Gaur A."/>
            <person name="Gupta V."/>
            <person name="Kumar D."/>
            <person name="Ravi V."/>
            <person name="Vij S."/>
            <person name="Kapur A."/>
            <person name="Khurana P."/>
            <person name="Khurana P."/>
            <person name="Khurana J.P."/>
            <person name="Tyagi A.K."/>
            <person name="Gaikwad K."/>
            <person name="Singh A."/>
            <person name="Dalal V."/>
            <person name="Srivastava S."/>
            <person name="Dixit A."/>
            <person name="Pal A.K."/>
            <person name="Ghazi I.A."/>
            <person name="Yadav M."/>
            <person name="Pandit A."/>
            <person name="Bhargava A."/>
            <person name="Sureshbabu K."/>
            <person name="Batra K."/>
            <person name="Sharma T.R."/>
            <person name="Mohapatra T."/>
            <person name="Singh N.K."/>
            <person name="Messing J."/>
            <person name="Nelson A.B."/>
            <person name="Fuks G."/>
            <person name="Kavchok S."/>
            <person name="Keizer G."/>
            <person name="Linton E."/>
            <person name="Llaca V."/>
            <person name="Song R."/>
            <person name="Tanyolac B."/>
            <person name="Young S."/>
            <person name="Ho-Il K."/>
            <person name="Hahn J.H."/>
            <person name="Sangsakoo G."/>
            <person name="Vanavichit A."/>
            <person name="de Mattos Luiz.A.T."/>
            <person name="Zimmer P.D."/>
            <person name="Malone G."/>
            <person name="Dellagostin O."/>
            <person name="de Oliveira A.C."/>
            <person name="Bevan M."/>
            <person name="Bancroft I."/>
            <person name="Minx P."/>
            <person name="Cordum H."/>
            <person name="Wilson R."/>
            <person name="Cheng Z."/>
            <person name="Jin W."/>
            <person name="Jiang J."/>
            <person name="Leong S.A."/>
            <person name="Iwama H."/>
            <person name="Gojobori T."/>
            <person name="Itoh T."/>
            <person name="Niimura Y."/>
            <person name="Fujii Y."/>
            <person name="Habara T."/>
            <person name="Sakai H."/>
            <person name="Sato Y."/>
            <person name="Wilson G."/>
            <person name="Kumar K."/>
            <person name="McCouch S."/>
            <person name="Juretic N."/>
            <person name="Hoen D."/>
            <person name="Wright S."/>
            <person name="Bruskiewich R."/>
            <person name="Bureau T."/>
            <person name="Miyao A."/>
            <person name="Hirochika H."/>
            <person name="Nishikawa T."/>
            <person name="Kadowaki K."/>
            <person name="Sugiura M."/>
            <person name="Burr B."/>
            <person name="Sasaki T."/>
        </authorList>
    </citation>
    <scope>NUCLEOTIDE SEQUENCE [LARGE SCALE GENOMIC DNA]</scope>
    <source>
        <strain evidence="4">cv. Nipponbare</strain>
    </source>
</reference>
<keyword evidence="2" id="KW-0472">Membrane</keyword>
<reference evidence="4" key="2">
    <citation type="journal article" date="2008" name="Nucleic Acids Res.">
        <title>The rice annotation project database (RAP-DB): 2008 update.</title>
        <authorList>
            <consortium name="The rice annotation project (RAP)"/>
        </authorList>
    </citation>
    <scope>GENOME REANNOTATION</scope>
    <source>
        <strain evidence="4">cv. Nipponbare</strain>
    </source>
</reference>
<dbReference type="Proteomes" id="UP000000763">
    <property type="component" value="Chromosome 8"/>
</dbReference>
<dbReference type="AlphaFoldDB" id="Q6Z0M9"/>
<feature type="transmembrane region" description="Helical" evidence="2">
    <location>
        <begin position="91"/>
        <end position="111"/>
    </location>
</feature>
<protein>
    <submittedName>
        <fullName evidence="3">Uncharacterized protein</fullName>
    </submittedName>
</protein>
<evidence type="ECO:0000313" key="4">
    <source>
        <dbReference type="Proteomes" id="UP000000763"/>
    </source>
</evidence>
<gene>
    <name evidence="3" type="primary">OJ1212_C09.15</name>
</gene>
<evidence type="ECO:0000256" key="1">
    <source>
        <dbReference type="SAM" id="MobiDB-lite"/>
    </source>
</evidence>
<keyword evidence="2" id="KW-0812">Transmembrane</keyword>
<keyword evidence="2" id="KW-1133">Transmembrane helix</keyword>
<feature type="compositionally biased region" description="Basic and acidic residues" evidence="1">
    <location>
        <begin position="136"/>
        <end position="150"/>
    </location>
</feature>
<dbReference type="EMBL" id="AP005487">
    <property type="protein sequence ID" value="BAD01420.1"/>
    <property type="molecule type" value="Genomic_DNA"/>
</dbReference>
<organism evidence="3 4">
    <name type="scientific">Oryza sativa subsp. japonica</name>
    <name type="common">Rice</name>
    <dbReference type="NCBI Taxonomy" id="39947"/>
    <lineage>
        <taxon>Eukaryota</taxon>
        <taxon>Viridiplantae</taxon>
        <taxon>Streptophyta</taxon>
        <taxon>Embryophyta</taxon>
        <taxon>Tracheophyta</taxon>
        <taxon>Spermatophyta</taxon>
        <taxon>Magnoliopsida</taxon>
        <taxon>Liliopsida</taxon>
        <taxon>Poales</taxon>
        <taxon>Poaceae</taxon>
        <taxon>BOP clade</taxon>
        <taxon>Oryzoideae</taxon>
        <taxon>Oryzeae</taxon>
        <taxon>Oryzinae</taxon>
        <taxon>Oryza</taxon>
        <taxon>Oryza sativa</taxon>
    </lineage>
</organism>
<feature type="region of interest" description="Disordered" evidence="1">
    <location>
        <begin position="136"/>
        <end position="173"/>
    </location>
</feature>
<proteinExistence type="predicted"/>
<evidence type="ECO:0000313" key="3">
    <source>
        <dbReference type="EMBL" id="BAD01420.1"/>
    </source>
</evidence>